<evidence type="ECO:0000313" key="2">
    <source>
        <dbReference type="Proteomes" id="UP000765802"/>
    </source>
</evidence>
<protein>
    <submittedName>
        <fullName evidence="1">Uncharacterized protein</fullName>
    </submittedName>
</protein>
<organism evidence="1 2">
    <name type="scientific">Flavihumibacter stibioxidans</name>
    <dbReference type="NCBI Taxonomy" id="1834163"/>
    <lineage>
        <taxon>Bacteria</taxon>
        <taxon>Pseudomonadati</taxon>
        <taxon>Bacteroidota</taxon>
        <taxon>Chitinophagia</taxon>
        <taxon>Chitinophagales</taxon>
        <taxon>Chitinophagaceae</taxon>
        <taxon>Flavihumibacter</taxon>
    </lineage>
</organism>
<keyword evidence="2" id="KW-1185">Reference proteome</keyword>
<dbReference type="RefSeq" id="WP_187258343.1">
    <property type="nucleotide sequence ID" value="NZ_JBHULF010000005.1"/>
</dbReference>
<reference evidence="1 2" key="1">
    <citation type="submission" date="2016-07" db="EMBL/GenBank/DDBJ databases">
        <title>Genome analysis of Flavihumibacter stibioxidans YS-17.</title>
        <authorList>
            <person name="Shi K."/>
            <person name="Han Y."/>
            <person name="Wang G."/>
        </authorList>
    </citation>
    <scope>NUCLEOTIDE SEQUENCE [LARGE SCALE GENOMIC DNA]</scope>
    <source>
        <strain evidence="1 2">YS-17</strain>
    </source>
</reference>
<sequence length="114" mass="13908">MMDENFGNLNRSAIVLAYKQPFADWLNSQEKDFTFNLADHESDIYLLPDFETPEEMEKRLNKNFDLLFTPKLFGWYMDESMWPQNRTFNMFQNWFHYTLHTMIFDTQKAPIQKF</sequence>
<evidence type="ECO:0000313" key="1">
    <source>
        <dbReference type="EMBL" id="MBC6493026.1"/>
    </source>
</evidence>
<name>A0ABR7MEG2_9BACT</name>
<dbReference type="Proteomes" id="UP000765802">
    <property type="component" value="Unassembled WGS sequence"/>
</dbReference>
<gene>
    <name evidence="1" type="ORF">BC349_18370</name>
</gene>
<comment type="caution">
    <text evidence="1">The sequence shown here is derived from an EMBL/GenBank/DDBJ whole genome shotgun (WGS) entry which is preliminary data.</text>
</comment>
<dbReference type="EMBL" id="MBUA01000030">
    <property type="protein sequence ID" value="MBC6493026.1"/>
    <property type="molecule type" value="Genomic_DNA"/>
</dbReference>
<accession>A0ABR7MEG2</accession>
<proteinExistence type="predicted"/>